<proteinExistence type="predicted"/>
<dbReference type="Proteomes" id="UP000018208">
    <property type="component" value="Unassembled WGS sequence"/>
</dbReference>
<gene>
    <name evidence="1" type="ORF">SS50377_12473</name>
    <name evidence="2" type="ORF">SS50377_26976</name>
</gene>
<dbReference type="InterPro" id="IPR015943">
    <property type="entry name" value="WD40/YVTN_repeat-like_dom_sf"/>
</dbReference>
<evidence type="ECO:0000313" key="2">
    <source>
        <dbReference type="EMBL" id="KAH0570690.1"/>
    </source>
</evidence>
<dbReference type="Gene3D" id="2.130.10.10">
    <property type="entry name" value="YVTN repeat-like/Quinoprotein amine dehydrogenase"/>
    <property type="match status" value="1"/>
</dbReference>
<protein>
    <submittedName>
        <fullName evidence="1">Uncharacterized protein</fullName>
    </submittedName>
</protein>
<reference evidence="1 2" key="1">
    <citation type="journal article" date="2014" name="PLoS Genet.">
        <title>The Genome of Spironucleus salmonicida Highlights a Fish Pathogen Adapted to Fluctuating Environments.</title>
        <authorList>
            <person name="Xu F."/>
            <person name="Jerlstrom-Hultqvist J."/>
            <person name="Einarsson E."/>
            <person name="Astvaldsson A."/>
            <person name="Svard S.G."/>
            <person name="Andersson J.O."/>
        </authorList>
    </citation>
    <scope>NUCLEOTIDE SEQUENCE</scope>
    <source>
        <strain evidence="2">ATCC 50377</strain>
    </source>
</reference>
<organism evidence="1">
    <name type="scientific">Spironucleus salmonicida</name>
    <dbReference type="NCBI Taxonomy" id="348837"/>
    <lineage>
        <taxon>Eukaryota</taxon>
        <taxon>Metamonada</taxon>
        <taxon>Diplomonadida</taxon>
        <taxon>Hexamitidae</taxon>
        <taxon>Hexamitinae</taxon>
        <taxon>Spironucleus</taxon>
    </lineage>
</organism>
<dbReference type="SUPFAM" id="SSF50978">
    <property type="entry name" value="WD40 repeat-like"/>
    <property type="match status" value="1"/>
</dbReference>
<dbReference type="AlphaFoldDB" id="V6LTA4"/>
<accession>V6LTA4</accession>
<evidence type="ECO:0000313" key="1">
    <source>
        <dbReference type="EMBL" id="EST47488.1"/>
    </source>
</evidence>
<dbReference type="VEuPathDB" id="GiardiaDB:SS50377_26976"/>
<evidence type="ECO:0000313" key="3">
    <source>
        <dbReference type="Proteomes" id="UP000018208"/>
    </source>
</evidence>
<keyword evidence="3" id="KW-1185">Reference proteome</keyword>
<sequence>MQLNQTLETSTFELPEHLILNPQTVLIKSYQNEDLMNEIIKPTFHLQPQQPLPYIDPSPTSKLTLGLENIISSITPPLPYLISSIGSIYVFAQTNSPTLQIHVNSEEKIQPFKIHLSNYISLFHNQGIQALTFLSSSILAVTSYNTIIVYGILLNNNKIQINFTFQLQNNKFTKLTKQPAQIQKKSNFSFIFSAPSDPLNLICGSHDGKFLFVGSRKSQFVSLFSLLQFVKIREFRLKSAPFSLDCNQNGTLIAAGLKNQIQIIDVISGRISTIQNVKQAVCCFYKATLFKQENVTIPPVQELSFENLQQNDVLVNKYQSIVYQTMLSMQQQTNHRSLDYQSPEFEFIAFSQVNDVSLFVYSIQRQQLSVQASPCLAFDFSRQQGFSVGGRISQISWCDGVLGAVCDGNCIIAATRESGDGVSGIVSSVVVECGDQCSICVGRSIVVGGNKGVYCFDIVE</sequence>
<reference evidence="2" key="2">
    <citation type="submission" date="2020-12" db="EMBL/GenBank/DDBJ databases">
        <title>New Spironucleus salmonicida genome in near-complete chromosomes.</title>
        <authorList>
            <person name="Xu F."/>
            <person name="Kurt Z."/>
            <person name="Jimenez-Gonzalez A."/>
            <person name="Astvaldsson A."/>
            <person name="Andersson J.O."/>
            <person name="Svard S.G."/>
        </authorList>
    </citation>
    <scope>NUCLEOTIDE SEQUENCE</scope>
    <source>
        <strain evidence="2">ATCC 50377</strain>
    </source>
</reference>
<dbReference type="EMBL" id="AUWU02000007">
    <property type="protein sequence ID" value="KAH0570690.1"/>
    <property type="molecule type" value="Genomic_DNA"/>
</dbReference>
<dbReference type="InterPro" id="IPR036322">
    <property type="entry name" value="WD40_repeat_dom_sf"/>
</dbReference>
<dbReference type="EMBL" id="KI546040">
    <property type="protein sequence ID" value="EST47488.1"/>
    <property type="molecule type" value="Genomic_DNA"/>
</dbReference>
<name>V6LTA4_9EUKA</name>